<sequence length="229" mass="25816">MSKEDNDSITDFQAVIFDLDGTLLDTLDDIADSMNRMLEEKGFPVHTVDAYRFFIGNGWRMLVTRALPEKQRSDERIDACAVRSREIYHENWNCKTRVYAGISDLMERLQERGIPKAVLSNKPHDFALRYADAYLGQWKFKAILGYSDRFPPKPDPTAALEIAERIGIPPANFLFVGDSAVDMRTANAAGMRAVGVAWGFRGARELQDSGCRTLIHHPLEILPLLKSLA</sequence>
<dbReference type="OrthoDB" id="9792518at2"/>
<dbReference type="GO" id="GO:0006281">
    <property type="term" value="P:DNA repair"/>
    <property type="evidence" value="ECO:0007669"/>
    <property type="project" value="TreeGrafter"/>
</dbReference>
<dbReference type="NCBIfam" id="TIGR01509">
    <property type="entry name" value="HAD-SF-IA-v3"/>
    <property type="match status" value="1"/>
</dbReference>
<dbReference type="AlphaFoldDB" id="A0A5K7ZDE9"/>
<dbReference type="KEGG" id="dwd:DSCW_56360"/>
<gene>
    <name evidence="5" type="primary">gph</name>
    <name evidence="5" type="ORF">DSCW_56360</name>
</gene>
<organism evidence="5 6">
    <name type="scientific">Desulfosarcina widdelii</name>
    <dbReference type="NCBI Taxonomy" id="947919"/>
    <lineage>
        <taxon>Bacteria</taxon>
        <taxon>Pseudomonadati</taxon>
        <taxon>Thermodesulfobacteriota</taxon>
        <taxon>Desulfobacteria</taxon>
        <taxon>Desulfobacterales</taxon>
        <taxon>Desulfosarcinaceae</taxon>
        <taxon>Desulfosarcina</taxon>
    </lineage>
</organism>
<dbReference type="Gene3D" id="3.40.50.1000">
    <property type="entry name" value="HAD superfamily/HAD-like"/>
    <property type="match status" value="1"/>
</dbReference>
<comment type="similarity">
    <text evidence="3">Belongs to the HAD-like hydrolase superfamily. CbbY/CbbZ/Gph/YieH family.</text>
</comment>
<dbReference type="InterPro" id="IPR041492">
    <property type="entry name" value="HAD_2"/>
</dbReference>
<proteinExistence type="inferred from homology"/>
<dbReference type="Pfam" id="PF13419">
    <property type="entry name" value="HAD_2"/>
    <property type="match status" value="1"/>
</dbReference>
<dbReference type="InterPro" id="IPR050155">
    <property type="entry name" value="HAD-like_hydrolase_sf"/>
</dbReference>
<reference evidence="5 6" key="1">
    <citation type="submission" date="2019-11" db="EMBL/GenBank/DDBJ databases">
        <title>Comparative genomics of hydrocarbon-degrading Desulfosarcina strains.</title>
        <authorList>
            <person name="Watanabe M."/>
            <person name="Kojima H."/>
            <person name="Fukui M."/>
        </authorList>
    </citation>
    <scope>NUCLEOTIDE SEQUENCE [LARGE SCALE GENOMIC DNA]</scope>
    <source>
        <strain evidence="5 6">PP31</strain>
    </source>
</reference>
<dbReference type="PANTHER" id="PTHR43434">
    <property type="entry name" value="PHOSPHOGLYCOLATE PHOSPHATASE"/>
    <property type="match status" value="1"/>
</dbReference>
<name>A0A5K7ZDE9_9BACT</name>
<dbReference type="RefSeq" id="WP_155306879.1">
    <property type="nucleotide sequence ID" value="NZ_AP021875.1"/>
</dbReference>
<dbReference type="PRINTS" id="PR00413">
    <property type="entry name" value="HADHALOGNASE"/>
</dbReference>
<dbReference type="InterPro" id="IPR006439">
    <property type="entry name" value="HAD-SF_hydro_IA"/>
</dbReference>
<evidence type="ECO:0000313" key="6">
    <source>
        <dbReference type="Proteomes" id="UP000427769"/>
    </source>
</evidence>
<protein>
    <recommendedName>
        <fullName evidence="4">phosphoglycolate phosphatase</fullName>
        <ecNumber evidence="4">3.1.3.18</ecNumber>
    </recommendedName>
</protein>
<dbReference type="SUPFAM" id="SSF56784">
    <property type="entry name" value="HAD-like"/>
    <property type="match status" value="1"/>
</dbReference>
<accession>A0A5K7ZDE9</accession>
<dbReference type="NCBIfam" id="TIGR01549">
    <property type="entry name" value="HAD-SF-IA-v1"/>
    <property type="match status" value="1"/>
</dbReference>
<dbReference type="GO" id="GO:0005829">
    <property type="term" value="C:cytosol"/>
    <property type="evidence" value="ECO:0007669"/>
    <property type="project" value="TreeGrafter"/>
</dbReference>
<dbReference type="EC" id="3.1.3.18" evidence="4"/>
<dbReference type="EMBL" id="AP021875">
    <property type="protein sequence ID" value="BBO78219.1"/>
    <property type="molecule type" value="Genomic_DNA"/>
</dbReference>
<dbReference type="SFLD" id="SFLDS00003">
    <property type="entry name" value="Haloacid_Dehalogenase"/>
    <property type="match status" value="1"/>
</dbReference>
<dbReference type="InterPro" id="IPR023214">
    <property type="entry name" value="HAD_sf"/>
</dbReference>
<dbReference type="InterPro" id="IPR036412">
    <property type="entry name" value="HAD-like_sf"/>
</dbReference>
<dbReference type="Gene3D" id="1.10.150.240">
    <property type="entry name" value="Putative phosphatase, domain 2"/>
    <property type="match status" value="1"/>
</dbReference>
<evidence type="ECO:0000313" key="5">
    <source>
        <dbReference type="EMBL" id="BBO78219.1"/>
    </source>
</evidence>
<dbReference type="PANTHER" id="PTHR43434:SF1">
    <property type="entry name" value="PHOSPHOGLYCOLATE PHOSPHATASE"/>
    <property type="match status" value="1"/>
</dbReference>
<dbReference type="Proteomes" id="UP000427769">
    <property type="component" value="Chromosome"/>
</dbReference>
<evidence type="ECO:0000256" key="1">
    <source>
        <dbReference type="ARBA" id="ARBA00000830"/>
    </source>
</evidence>
<dbReference type="InterPro" id="IPR023198">
    <property type="entry name" value="PGP-like_dom2"/>
</dbReference>
<comment type="catalytic activity">
    <reaction evidence="1">
        <text>2-phosphoglycolate + H2O = glycolate + phosphate</text>
        <dbReference type="Rhea" id="RHEA:14369"/>
        <dbReference type="ChEBI" id="CHEBI:15377"/>
        <dbReference type="ChEBI" id="CHEBI:29805"/>
        <dbReference type="ChEBI" id="CHEBI:43474"/>
        <dbReference type="ChEBI" id="CHEBI:58033"/>
        <dbReference type="EC" id="3.1.3.18"/>
    </reaction>
</comment>
<evidence type="ECO:0000256" key="2">
    <source>
        <dbReference type="ARBA" id="ARBA00004818"/>
    </source>
</evidence>
<evidence type="ECO:0000256" key="3">
    <source>
        <dbReference type="ARBA" id="ARBA00006171"/>
    </source>
</evidence>
<comment type="pathway">
    <text evidence="2">Organic acid metabolism; glycolate biosynthesis; glycolate from 2-phosphoglycolate: step 1/1.</text>
</comment>
<dbReference type="SFLD" id="SFLDG01129">
    <property type="entry name" value="C1.5:_HAD__Beta-PGM__Phosphata"/>
    <property type="match status" value="1"/>
</dbReference>
<dbReference type="GO" id="GO:0008967">
    <property type="term" value="F:phosphoglycolate phosphatase activity"/>
    <property type="evidence" value="ECO:0007669"/>
    <property type="project" value="UniProtKB-EC"/>
</dbReference>
<keyword evidence="6" id="KW-1185">Reference proteome</keyword>
<evidence type="ECO:0000256" key="4">
    <source>
        <dbReference type="ARBA" id="ARBA00013078"/>
    </source>
</evidence>
<dbReference type="SFLD" id="SFLDG01135">
    <property type="entry name" value="C1.5.6:_HAD__Beta-PGM__Phospha"/>
    <property type="match status" value="1"/>
</dbReference>